<proteinExistence type="predicted"/>
<dbReference type="InterPro" id="IPR011251">
    <property type="entry name" value="Luciferase-like_dom"/>
</dbReference>
<evidence type="ECO:0000256" key="2">
    <source>
        <dbReference type="ARBA" id="ARBA00022643"/>
    </source>
</evidence>
<dbReference type="STRING" id="439228.SAMN06295920_104350"/>
<dbReference type="InterPro" id="IPR050172">
    <property type="entry name" value="SsuD_RutA_monooxygenase"/>
</dbReference>
<dbReference type="AlphaFoldDB" id="A0A1T5CVQ5"/>
<keyword evidence="3" id="KW-0560">Oxidoreductase</keyword>
<dbReference type="PANTHER" id="PTHR42847:SF4">
    <property type="entry name" value="ALKANESULFONATE MONOOXYGENASE-RELATED"/>
    <property type="match status" value="1"/>
</dbReference>
<keyword evidence="7" id="KW-1185">Reference proteome</keyword>
<dbReference type="PANTHER" id="PTHR42847">
    <property type="entry name" value="ALKANESULFONATE MONOOXYGENASE"/>
    <property type="match status" value="1"/>
</dbReference>
<keyword evidence="4 6" id="KW-0503">Monooxygenase</keyword>
<dbReference type="SUPFAM" id="SSF51679">
    <property type="entry name" value="Bacterial luciferase-like"/>
    <property type="match status" value="1"/>
</dbReference>
<gene>
    <name evidence="6" type="ORF">SAMN06295920_104350</name>
</gene>
<dbReference type="RefSeq" id="WP_079648238.1">
    <property type="nucleotide sequence ID" value="NZ_FUYM01000004.1"/>
</dbReference>
<name>A0A1T5CVQ5_9SPHN</name>
<dbReference type="GO" id="GO:0016705">
    <property type="term" value="F:oxidoreductase activity, acting on paired donors, with incorporation or reduction of molecular oxygen"/>
    <property type="evidence" value="ECO:0007669"/>
    <property type="project" value="InterPro"/>
</dbReference>
<dbReference type="OrthoDB" id="9814695at2"/>
<dbReference type="Proteomes" id="UP000189818">
    <property type="component" value="Unassembled WGS sequence"/>
</dbReference>
<dbReference type="EMBL" id="FUYM01000004">
    <property type="protein sequence ID" value="SKB63529.1"/>
    <property type="molecule type" value="Genomic_DNA"/>
</dbReference>
<protein>
    <submittedName>
        <fullName evidence="6">Flavin-dependent oxidoreductase, luciferase family (Includes alkanesulfonate monooxygenase SsuD and methylene tetrahydromethanopterin reductase)</fullName>
    </submittedName>
</protein>
<accession>A0A1T5CVQ5</accession>
<dbReference type="Pfam" id="PF00296">
    <property type="entry name" value="Bac_luciferase"/>
    <property type="match status" value="1"/>
</dbReference>
<dbReference type="Gene3D" id="3.20.20.30">
    <property type="entry name" value="Luciferase-like domain"/>
    <property type="match status" value="1"/>
</dbReference>
<evidence type="ECO:0000256" key="4">
    <source>
        <dbReference type="ARBA" id="ARBA00023033"/>
    </source>
</evidence>
<evidence type="ECO:0000313" key="6">
    <source>
        <dbReference type="EMBL" id="SKB63529.1"/>
    </source>
</evidence>
<evidence type="ECO:0000256" key="1">
    <source>
        <dbReference type="ARBA" id="ARBA00022630"/>
    </source>
</evidence>
<feature type="domain" description="Luciferase-like" evidence="5">
    <location>
        <begin position="22"/>
        <end position="344"/>
    </location>
</feature>
<keyword evidence="2" id="KW-0288">FMN</keyword>
<evidence type="ECO:0000259" key="5">
    <source>
        <dbReference type="Pfam" id="PF00296"/>
    </source>
</evidence>
<organism evidence="6 7">
    <name type="scientific">Rhizorhabdus histidinilytica</name>
    <dbReference type="NCBI Taxonomy" id="439228"/>
    <lineage>
        <taxon>Bacteria</taxon>
        <taxon>Pseudomonadati</taxon>
        <taxon>Pseudomonadota</taxon>
        <taxon>Alphaproteobacteria</taxon>
        <taxon>Sphingomonadales</taxon>
        <taxon>Sphingomonadaceae</taxon>
        <taxon>Rhizorhabdus</taxon>
    </lineage>
</organism>
<evidence type="ECO:0000313" key="7">
    <source>
        <dbReference type="Proteomes" id="UP000189818"/>
    </source>
</evidence>
<evidence type="ECO:0000256" key="3">
    <source>
        <dbReference type="ARBA" id="ARBA00023002"/>
    </source>
</evidence>
<sequence length="385" mass="41514">MTEPKPRLDCAATGPLFNANAMKLGVFGLNVASAGALTTSPDRHRISWDQNVRLARMAEDAGFEAVVPFARWRGFGGETNPWGESFETFTWAAGLAAATRRIALVATVNMMTMPAVAAAKQLSTIDHISHGRAVLNVVAGWMEIEMRMFGVGALGHDDRYAQGAEWMEALYRLWTAEEPFDLRGKYLSIEGGLQQPKNVQSPRPPVMNAAFSTTGHAFAARWADIAFISPNPDKPESAVEQVRALRAMADARGRDMQIWVATSVAGAPTAEAARAYVAQYSGPEMDIGAVENFTRLMMGGTAMPDDQRAAMLRHVAAHIGGFPLVGSYQDIAGKIAALSEAGVDGLCLTWMDYERGLPDFIANILPLMEKAGLRRPFMDAAGPAA</sequence>
<reference evidence="7" key="1">
    <citation type="submission" date="2017-02" db="EMBL/GenBank/DDBJ databases">
        <authorList>
            <person name="Varghese N."/>
            <person name="Submissions S."/>
        </authorList>
    </citation>
    <scope>NUCLEOTIDE SEQUENCE [LARGE SCALE GENOMIC DNA]</scope>
    <source>
        <strain evidence="7">UM2</strain>
    </source>
</reference>
<dbReference type="InterPro" id="IPR036661">
    <property type="entry name" value="Luciferase-like_sf"/>
</dbReference>
<keyword evidence="1" id="KW-0285">Flavoprotein</keyword>
<dbReference type="GO" id="GO:0004497">
    <property type="term" value="F:monooxygenase activity"/>
    <property type="evidence" value="ECO:0007669"/>
    <property type="project" value="UniProtKB-KW"/>
</dbReference>